<evidence type="ECO:0008006" key="4">
    <source>
        <dbReference type="Google" id="ProtNLM"/>
    </source>
</evidence>
<evidence type="ECO:0000313" key="3">
    <source>
        <dbReference type="Proteomes" id="UP000095192"/>
    </source>
</evidence>
<organism evidence="2 3">
    <name type="scientific">Cyclospora cayetanensis</name>
    <dbReference type="NCBI Taxonomy" id="88456"/>
    <lineage>
        <taxon>Eukaryota</taxon>
        <taxon>Sar</taxon>
        <taxon>Alveolata</taxon>
        <taxon>Apicomplexa</taxon>
        <taxon>Conoidasida</taxon>
        <taxon>Coccidia</taxon>
        <taxon>Eucoccidiorida</taxon>
        <taxon>Eimeriorina</taxon>
        <taxon>Eimeriidae</taxon>
        <taxon>Cyclospora</taxon>
    </lineage>
</organism>
<protein>
    <recommendedName>
        <fullName evidence="4">Clathrin light chain</fullName>
    </recommendedName>
</protein>
<dbReference type="InParanoid" id="A0A1D3D2P9"/>
<reference evidence="2 3" key="1">
    <citation type="journal article" date="2016" name="BMC Genomics">
        <title>Comparative genomics reveals Cyclospora cayetanensis possesses coccidia-like metabolism and invasion components but unique surface antigens.</title>
        <authorList>
            <person name="Liu S."/>
            <person name="Wang L."/>
            <person name="Zheng H."/>
            <person name="Xu Z."/>
            <person name="Roellig D.M."/>
            <person name="Li N."/>
            <person name="Frace M.A."/>
            <person name="Tang K."/>
            <person name="Arrowood M.J."/>
            <person name="Moss D.M."/>
            <person name="Zhang L."/>
            <person name="Feng Y."/>
            <person name="Xiao L."/>
        </authorList>
    </citation>
    <scope>NUCLEOTIDE SEQUENCE [LARGE SCALE GENOMIC DNA]</scope>
    <source>
        <strain evidence="2 3">CHN_HEN01</strain>
    </source>
</reference>
<feature type="region of interest" description="Disordered" evidence="1">
    <location>
        <begin position="39"/>
        <end position="125"/>
    </location>
</feature>
<name>A0A1D3D2P9_9EIME</name>
<feature type="compositionally biased region" description="Low complexity" evidence="1">
    <location>
        <begin position="98"/>
        <end position="107"/>
    </location>
</feature>
<dbReference type="VEuPathDB" id="ToxoDB:cyc_04496"/>
<sequence>MAAAHDDFFNGKSSEFDLVQQDDDFLLDSVEQPEALPVQAVQQAEQRQREKLNNGIDFSAADSPGDREKRDERQLGRSDPFDPFSTEETSFPSDVFGAAPPRAASAREASELGQPQVSASGSSNATSADALVDTVVIVRRWRESMTQKNANPKPSTLACGCILRAQASAAAAKEQQECGSGWARVYWLVNHRSNSGATATKEKDRPELSRMRRMLAELAAEASHS</sequence>
<dbReference type="EMBL" id="JROU02000997">
    <property type="protein sequence ID" value="OEH77718.1"/>
    <property type="molecule type" value="Genomic_DNA"/>
</dbReference>
<dbReference type="VEuPathDB" id="ToxoDB:LOC34621022"/>
<feature type="compositionally biased region" description="Basic and acidic residues" evidence="1">
    <location>
        <begin position="64"/>
        <end position="80"/>
    </location>
</feature>
<evidence type="ECO:0000256" key="1">
    <source>
        <dbReference type="SAM" id="MobiDB-lite"/>
    </source>
</evidence>
<feature type="compositionally biased region" description="Polar residues" evidence="1">
    <location>
        <begin position="113"/>
        <end position="125"/>
    </location>
</feature>
<comment type="caution">
    <text evidence="2">The sequence shown here is derived from an EMBL/GenBank/DDBJ whole genome shotgun (WGS) entry which is preliminary data.</text>
</comment>
<accession>A0A1D3D2P9</accession>
<evidence type="ECO:0000313" key="2">
    <source>
        <dbReference type="EMBL" id="OEH77718.1"/>
    </source>
</evidence>
<proteinExistence type="predicted"/>
<dbReference type="AlphaFoldDB" id="A0A1D3D2P9"/>
<gene>
    <name evidence="2" type="ORF">cyc_04496</name>
</gene>
<keyword evidence="3" id="KW-1185">Reference proteome</keyword>
<dbReference type="Proteomes" id="UP000095192">
    <property type="component" value="Unassembled WGS sequence"/>
</dbReference>